<proteinExistence type="predicted"/>
<keyword evidence="3" id="KW-1185">Reference proteome</keyword>
<accession>A0ABN9TAM9</accession>
<protein>
    <submittedName>
        <fullName evidence="2">Uncharacterized protein</fullName>
    </submittedName>
</protein>
<sequence length="147" mass="15739">MPPARHKSGGGCRKWGGNRLGQLRRKYHPRSRSVPGACLSEEDTRARPLPWPPQPRPPKGEAVHCRRRTRAAQEAAPSAWRGVALLPARRSAGRAVSALASRPRESLLASAMRRVPPPLLGRGPEASWPPFGAKLLGSLLGGLSGAS</sequence>
<evidence type="ECO:0000313" key="3">
    <source>
        <dbReference type="Proteomes" id="UP001189429"/>
    </source>
</evidence>
<reference evidence="2" key="1">
    <citation type="submission" date="2023-10" db="EMBL/GenBank/DDBJ databases">
        <authorList>
            <person name="Chen Y."/>
            <person name="Shah S."/>
            <person name="Dougan E. K."/>
            <person name="Thang M."/>
            <person name="Chan C."/>
        </authorList>
    </citation>
    <scope>NUCLEOTIDE SEQUENCE [LARGE SCALE GENOMIC DNA]</scope>
</reference>
<comment type="caution">
    <text evidence="2">The sequence shown here is derived from an EMBL/GenBank/DDBJ whole genome shotgun (WGS) entry which is preliminary data.</text>
</comment>
<feature type="region of interest" description="Disordered" evidence="1">
    <location>
        <begin position="1"/>
        <end position="62"/>
    </location>
</feature>
<gene>
    <name evidence="2" type="ORF">PCOR1329_LOCUS37248</name>
</gene>
<evidence type="ECO:0000313" key="2">
    <source>
        <dbReference type="EMBL" id="CAK0842354.1"/>
    </source>
</evidence>
<dbReference type="Proteomes" id="UP001189429">
    <property type="component" value="Unassembled WGS sequence"/>
</dbReference>
<feature type="compositionally biased region" description="Basic residues" evidence="1">
    <location>
        <begin position="22"/>
        <end position="31"/>
    </location>
</feature>
<dbReference type="EMBL" id="CAUYUJ010014516">
    <property type="protein sequence ID" value="CAK0842354.1"/>
    <property type="molecule type" value="Genomic_DNA"/>
</dbReference>
<organism evidence="2 3">
    <name type="scientific">Prorocentrum cordatum</name>
    <dbReference type="NCBI Taxonomy" id="2364126"/>
    <lineage>
        <taxon>Eukaryota</taxon>
        <taxon>Sar</taxon>
        <taxon>Alveolata</taxon>
        <taxon>Dinophyceae</taxon>
        <taxon>Prorocentrales</taxon>
        <taxon>Prorocentraceae</taxon>
        <taxon>Prorocentrum</taxon>
    </lineage>
</organism>
<name>A0ABN9TAM9_9DINO</name>
<evidence type="ECO:0000256" key="1">
    <source>
        <dbReference type="SAM" id="MobiDB-lite"/>
    </source>
</evidence>